<protein>
    <submittedName>
        <fullName evidence="2">Uncharacterized protein</fullName>
    </submittedName>
</protein>
<proteinExistence type="predicted"/>
<dbReference type="EMBL" id="JACHWU010000001">
    <property type="protein sequence ID" value="MBB3049576.1"/>
    <property type="molecule type" value="Genomic_DNA"/>
</dbReference>
<accession>A0A839RVY7</accession>
<dbReference type="Proteomes" id="UP000550714">
    <property type="component" value="Unassembled WGS sequence"/>
</dbReference>
<evidence type="ECO:0000313" key="3">
    <source>
        <dbReference type="Proteomes" id="UP000550714"/>
    </source>
</evidence>
<gene>
    <name evidence="2" type="ORF">FHS23_000571</name>
</gene>
<keyword evidence="3" id="KW-1185">Reference proteome</keyword>
<reference evidence="2 3" key="1">
    <citation type="submission" date="2020-08" db="EMBL/GenBank/DDBJ databases">
        <title>Genomic Encyclopedia of Type Strains, Phase III (KMG-III): the genomes of soil and plant-associated and newly described type strains.</title>
        <authorList>
            <person name="Whitman W."/>
        </authorList>
    </citation>
    <scope>NUCLEOTIDE SEQUENCE [LARGE SCALE GENOMIC DNA]</scope>
    <source>
        <strain evidence="2 3">CECT 8577</strain>
    </source>
</reference>
<evidence type="ECO:0000313" key="2">
    <source>
        <dbReference type="EMBL" id="MBB3049576.1"/>
    </source>
</evidence>
<comment type="caution">
    <text evidence="2">The sequence shown here is derived from an EMBL/GenBank/DDBJ whole genome shotgun (WGS) entry which is preliminary data.</text>
</comment>
<evidence type="ECO:0000256" key="1">
    <source>
        <dbReference type="SAM" id="MobiDB-lite"/>
    </source>
</evidence>
<feature type="compositionally biased region" description="Low complexity" evidence="1">
    <location>
        <begin position="68"/>
        <end position="80"/>
    </location>
</feature>
<dbReference type="AlphaFoldDB" id="A0A839RVY7"/>
<feature type="compositionally biased region" description="Low complexity" evidence="1">
    <location>
        <begin position="41"/>
        <end position="61"/>
    </location>
</feature>
<name>A0A839RVY7_9PSEU</name>
<feature type="region of interest" description="Disordered" evidence="1">
    <location>
        <begin position="1"/>
        <end position="105"/>
    </location>
</feature>
<organism evidence="2 3">
    <name type="scientific">Prauserella isguenensis</name>
    <dbReference type="NCBI Taxonomy" id="1470180"/>
    <lineage>
        <taxon>Bacteria</taxon>
        <taxon>Bacillati</taxon>
        <taxon>Actinomycetota</taxon>
        <taxon>Actinomycetes</taxon>
        <taxon>Pseudonocardiales</taxon>
        <taxon>Pseudonocardiaceae</taxon>
        <taxon>Prauserella</taxon>
    </lineage>
</organism>
<feature type="compositionally biased region" description="Polar residues" evidence="1">
    <location>
        <begin position="10"/>
        <end position="19"/>
    </location>
</feature>
<sequence>MEIASPATARGTSSLSRPSSVPGAPSTPDTSRESGSALPDSSLPGAALSESAGSGAALSTAPLPPAAGPAAAAGSPSGTSVPVARQHFSPVPTADTGDQDVRREENGQVVWRVQCGDLIGRERCMTVYVDDDEIVLVGPPGEAARLTRTQLGRLTAALGEAAGLAER</sequence>